<dbReference type="GO" id="GO:0009052">
    <property type="term" value="P:pentose-phosphate shunt, non-oxidative branch"/>
    <property type="evidence" value="ECO:0007669"/>
    <property type="project" value="UniProtKB-UniRule"/>
</dbReference>
<dbReference type="GO" id="GO:0005829">
    <property type="term" value="C:cytosol"/>
    <property type="evidence" value="ECO:0007669"/>
    <property type="project" value="TreeGrafter"/>
</dbReference>
<dbReference type="Proteomes" id="UP000595332">
    <property type="component" value="Chromosome"/>
</dbReference>
<dbReference type="AlphaFoldDB" id="A0A7R6PCW9"/>
<feature type="binding site" evidence="3">
    <location>
        <begin position="32"/>
        <end position="35"/>
    </location>
    <ligand>
        <name>substrate</name>
    </ligand>
</feature>
<dbReference type="InterPro" id="IPR004788">
    <property type="entry name" value="Ribose5P_isomerase_type_A"/>
</dbReference>
<dbReference type="SUPFAM" id="SSF75445">
    <property type="entry name" value="D-ribose-5-phosphate isomerase (RpiA), lid domain"/>
    <property type="match status" value="1"/>
</dbReference>
<dbReference type="NCBIfam" id="NF001924">
    <property type="entry name" value="PRK00702.1"/>
    <property type="match status" value="1"/>
</dbReference>
<comment type="pathway">
    <text evidence="3">Carbohydrate degradation; pentose phosphate pathway; D-ribose 5-phosphate from D-ribulose 5-phosphate (non-oxidative stage): step 1/1.</text>
</comment>
<dbReference type="GO" id="GO:0004751">
    <property type="term" value="F:ribose-5-phosphate isomerase activity"/>
    <property type="evidence" value="ECO:0007669"/>
    <property type="project" value="UniProtKB-UniRule"/>
</dbReference>
<name>A0A7R6PCW9_9GAMM</name>
<dbReference type="Gene3D" id="3.40.50.1360">
    <property type="match status" value="1"/>
</dbReference>
<dbReference type="FunFam" id="3.30.70.260:FF:000004">
    <property type="entry name" value="Ribose-5-phosphate isomerase A"/>
    <property type="match status" value="1"/>
</dbReference>
<dbReference type="CDD" id="cd01398">
    <property type="entry name" value="RPI_A"/>
    <property type="match status" value="1"/>
</dbReference>
<dbReference type="KEGG" id="njp:NEJAP_3490"/>
<accession>A0A7R6PCW9</accession>
<evidence type="ECO:0000256" key="3">
    <source>
        <dbReference type="HAMAP-Rule" id="MF_00170"/>
    </source>
</evidence>
<dbReference type="EC" id="5.3.1.6" evidence="3"/>
<dbReference type="HAMAP" id="MF_00170">
    <property type="entry name" value="Rib_5P_isom_A"/>
    <property type="match status" value="1"/>
</dbReference>
<feature type="active site" description="Proton acceptor" evidence="3">
    <location>
        <position position="107"/>
    </location>
</feature>
<comment type="subunit">
    <text evidence="3">Homodimer.</text>
</comment>
<dbReference type="FunFam" id="3.40.50.1360:FF:000001">
    <property type="entry name" value="Ribose-5-phosphate isomerase A"/>
    <property type="match status" value="1"/>
</dbReference>
<protein>
    <recommendedName>
        <fullName evidence="3">Ribose-5-phosphate isomerase A</fullName>
        <ecNumber evidence="3">5.3.1.6</ecNumber>
    </recommendedName>
    <alternativeName>
        <fullName evidence="3">Phosphoriboisomerase A</fullName>
        <shortName evidence="3">PRI</shortName>
    </alternativeName>
</protein>
<evidence type="ECO:0000256" key="2">
    <source>
        <dbReference type="ARBA" id="ARBA00023235"/>
    </source>
</evidence>
<dbReference type="PANTHER" id="PTHR11934:SF0">
    <property type="entry name" value="RIBOSE-5-PHOSPHATE ISOMERASE"/>
    <property type="match status" value="1"/>
</dbReference>
<organism evidence="4 5">
    <name type="scientific">Neptunomonas japonica JAMM 1380</name>
    <dbReference type="NCBI Taxonomy" id="1441457"/>
    <lineage>
        <taxon>Bacteria</taxon>
        <taxon>Pseudomonadati</taxon>
        <taxon>Pseudomonadota</taxon>
        <taxon>Gammaproteobacteria</taxon>
        <taxon>Oceanospirillales</taxon>
        <taxon>Oceanospirillaceae</taxon>
        <taxon>Neptunomonas</taxon>
    </lineage>
</organism>
<dbReference type="Pfam" id="PF06026">
    <property type="entry name" value="Rib_5-P_isom_A"/>
    <property type="match status" value="1"/>
</dbReference>
<dbReference type="EMBL" id="AP014546">
    <property type="protein sequence ID" value="BBB31428.1"/>
    <property type="molecule type" value="Genomic_DNA"/>
</dbReference>
<feature type="binding site" evidence="3">
    <location>
        <begin position="98"/>
        <end position="101"/>
    </location>
    <ligand>
        <name>substrate</name>
    </ligand>
</feature>
<dbReference type="GO" id="GO:0006014">
    <property type="term" value="P:D-ribose metabolic process"/>
    <property type="evidence" value="ECO:0007669"/>
    <property type="project" value="TreeGrafter"/>
</dbReference>
<dbReference type="SUPFAM" id="SSF100950">
    <property type="entry name" value="NagB/RpiA/CoA transferase-like"/>
    <property type="match status" value="1"/>
</dbReference>
<comment type="catalytic activity">
    <reaction evidence="1 3">
        <text>aldehydo-D-ribose 5-phosphate = D-ribulose 5-phosphate</text>
        <dbReference type="Rhea" id="RHEA:14657"/>
        <dbReference type="ChEBI" id="CHEBI:58121"/>
        <dbReference type="ChEBI" id="CHEBI:58273"/>
        <dbReference type="EC" id="5.3.1.6"/>
    </reaction>
</comment>
<comment type="similarity">
    <text evidence="3">Belongs to the ribose 5-phosphate isomerase family.</text>
</comment>
<reference evidence="4 5" key="1">
    <citation type="journal article" date="2008" name="Int. J. Syst. Evol. Microbiol.">
        <title>Neptunomonas japonica sp. nov., an Osedax japonicus symbiont-like bacterium isolated from sediment adjacent to sperm whale carcasses off Kagoshima, Japan.</title>
        <authorList>
            <person name="Miyazaki M."/>
            <person name="Nogi Y."/>
            <person name="Fujiwara Y."/>
            <person name="Kawato M."/>
            <person name="Kubokawa K."/>
            <person name="Horikoshi K."/>
        </authorList>
    </citation>
    <scope>NUCLEOTIDE SEQUENCE [LARGE SCALE GENOMIC DNA]</scope>
    <source>
        <strain evidence="4 5">JAMM 1380</strain>
    </source>
</reference>
<comment type="function">
    <text evidence="3">Catalyzes the reversible conversion of ribose-5-phosphate to ribulose 5-phosphate.</text>
</comment>
<feature type="binding site" evidence="3">
    <location>
        <begin position="85"/>
        <end position="88"/>
    </location>
    <ligand>
        <name>substrate</name>
    </ligand>
</feature>
<keyword evidence="2 3" id="KW-0413">Isomerase</keyword>
<dbReference type="InterPro" id="IPR037171">
    <property type="entry name" value="NagB/RpiA_transferase-like"/>
</dbReference>
<gene>
    <name evidence="3 4" type="primary">rpiA</name>
    <name evidence="4" type="ORF">NEJAP_3490</name>
</gene>
<dbReference type="NCBIfam" id="TIGR00021">
    <property type="entry name" value="rpiA"/>
    <property type="match status" value="1"/>
</dbReference>
<dbReference type="Gene3D" id="3.30.70.260">
    <property type="match status" value="1"/>
</dbReference>
<dbReference type="UniPathway" id="UPA00115">
    <property type="reaction ID" value="UER00412"/>
</dbReference>
<evidence type="ECO:0000313" key="4">
    <source>
        <dbReference type="EMBL" id="BBB31428.1"/>
    </source>
</evidence>
<keyword evidence="5" id="KW-1185">Reference proteome</keyword>
<dbReference type="PANTHER" id="PTHR11934">
    <property type="entry name" value="RIBOSE-5-PHOSPHATE ISOMERASE"/>
    <property type="match status" value="1"/>
</dbReference>
<dbReference type="InterPro" id="IPR020672">
    <property type="entry name" value="Ribose5P_isomerase_typA_subgr"/>
</dbReference>
<sequence length="225" mass="24189">MTQDEMKLAVAQAAVEYIRPRLGRETIVGVGTGSTANFFIDELAKVKHMFDGAVASSEATAERLKSHGITVFDLNAINELEVYVDGADEFDPRLNVVKGGGGALTREKIVAAVAKEFVCIVDSSKQADVMGDFPLPVEVIPMARSYVARELVKLDGMPVYRNGFVTDNGNEILDVHDLEIVDPKGLEATLNSIVGVVTNGLFAQRGADVILMGTPEGVQTIKHTQ</sequence>
<proteinExistence type="inferred from homology"/>
<dbReference type="RefSeq" id="WP_201348502.1">
    <property type="nucleotide sequence ID" value="NZ_AP014546.1"/>
</dbReference>
<evidence type="ECO:0000313" key="5">
    <source>
        <dbReference type="Proteomes" id="UP000595332"/>
    </source>
</evidence>
<evidence type="ECO:0000256" key="1">
    <source>
        <dbReference type="ARBA" id="ARBA00001713"/>
    </source>
</evidence>
<feature type="binding site" evidence="3">
    <location>
        <position position="125"/>
    </location>
    <ligand>
        <name>substrate</name>
    </ligand>
</feature>